<dbReference type="GO" id="GO:0005886">
    <property type="term" value="C:plasma membrane"/>
    <property type="evidence" value="ECO:0007669"/>
    <property type="project" value="TreeGrafter"/>
</dbReference>
<dbReference type="GO" id="GO:1902201">
    <property type="term" value="P:negative regulation of bacterial-type flagellum-dependent cell motility"/>
    <property type="evidence" value="ECO:0007669"/>
    <property type="project" value="TreeGrafter"/>
</dbReference>
<evidence type="ECO:0000256" key="1">
    <source>
        <dbReference type="ARBA" id="ARBA00012528"/>
    </source>
</evidence>
<dbReference type="GO" id="GO:0043709">
    <property type="term" value="P:cell adhesion involved in single-species biofilm formation"/>
    <property type="evidence" value="ECO:0007669"/>
    <property type="project" value="TreeGrafter"/>
</dbReference>
<protein>
    <recommendedName>
        <fullName evidence="1">diguanylate cyclase</fullName>
        <ecNumber evidence="1">2.7.7.65</ecNumber>
    </recommendedName>
</protein>
<evidence type="ECO:0000259" key="4">
    <source>
        <dbReference type="PROSITE" id="PS50887"/>
    </source>
</evidence>
<dbReference type="RefSeq" id="WP_092063113.1">
    <property type="nucleotide sequence ID" value="NZ_FNIN01000002.1"/>
</dbReference>
<evidence type="ECO:0000313" key="5">
    <source>
        <dbReference type="EMBL" id="SDN42160.1"/>
    </source>
</evidence>
<reference evidence="5 6" key="1">
    <citation type="submission" date="2016-10" db="EMBL/GenBank/DDBJ databases">
        <authorList>
            <person name="de Groot N.N."/>
        </authorList>
    </citation>
    <scope>NUCLEOTIDE SEQUENCE [LARGE SCALE GENOMIC DNA]</scope>
    <source>
        <strain evidence="5 6">DSM 15269</strain>
    </source>
</reference>
<comment type="catalytic activity">
    <reaction evidence="2">
        <text>2 GTP = 3',3'-c-di-GMP + 2 diphosphate</text>
        <dbReference type="Rhea" id="RHEA:24898"/>
        <dbReference type="ChEBI" id="CHEBI:33019"/>
        <dbReference type="ChEBI" id="CHEBI:37565"/>
        <dbReference type="ChEBI" id="CHEBI:58805"/>
        <dbReference type="EC" id="2.7.7.65"/>
    </reaction>
</comment>
<dbReference type="OrthoDB" id="9779960at2"/>
<dbReference type="PANTHER" id="PTHR45138:SF9">
    <property type="entry name" value="DIGUANYLATE CYCLASE DGCM-RELATED"/>
    <property type="match status" value="1"/>
</dbReference>
<dbReference type="EMBL" id="FNIN01000002">
    <property type="protein sequence ID" value="SDN42160.1"/>
    <property type="molecule type" value="Genomic_DNA"/>
</dbReference>
<proteinExistence type="predicted"/>
<organism evidence="5 6">
    <name type="scientific">Desulfonauticus submarinus</name>
    <dbReference type="NCBI Taxonomy" id="206665"/>
    <lineage>
        <taxon>Bacteria</taxon>
        <taxon>Pseudomonadati</taxon>
        <taxon>Thermodesulfobacteriota</taxon>
        <taxon>Desulfovibrionia</taxon>
        <taxon>Desulfovibrionales</taxon>
        <taxon>Desulfonauticaceae</taxon>
        <taxon>Desulfonauticus</taxon>
    </lineage>
</organism>
<dbReference type="FunFam" id="3.30.70.270:FF:000001">
    <property type="entry name" value="Diguanylate cyclase domain protein"/>
    <property type="match status" value="1"/>
</dbReference>
<dbReference type="PANTHER" id="PTHR45138">
    <property type="entry name" value="REGULATORY COMPONENTS OF SENSORY TRANSDUCTION SYSTEM"/>
    <property type="match status" value="1"/>
</dbReference>
<dbReference type="AlphaFoldDB" id="A0A1H0B943"/>
<dbReference type="Pfam" id="PF00990">
    <property type="entry name" value="GGDEF"/>
    <property type="match status" value="1"/>
</dbReference>
<dbReference type="SUPFAM" id="SSF55073">
    <property type="entry name" value="Nucleotide cyclase"/>
    <property type="match status" value="1"/>
</dbReference>
<accession>A0A1H0B943</accession>
<sequence>MSKQELNPIKSKDLFSLLKRLDIQDNPNWIGLLLFIRNLIYYFSSIPDEQKAELQKKLLLFFKEKKFSQGDFYTALLILEKGILENCRDKLSYFKIKLEEEKKVNSQILCEMEDIIKSLLSGINNHTKRLKNFETKTIEQIESNNNAQQLISFIKQQIKNLIEQNQQDSKEWKQRAKLLEEKARYDYLLQNIFNRSVFDNYMKHKAKLIVEEGRKLSLLMLDIDKFKVINDKWGHLVGDDVLKALAKIIKSHAEVSGGIPCRYGGEELVIIFEDLSEEETYLRAEALRIDVEKYIFIPRTEEGKLEDPLHFTVSIGVAEMSKNDSPSDLIGKADKALYAAKTTGRNQVKRYSEVACDYNPS</sequence>
<dbReference type="NCBIfam" id="TIGR00254">
    <property type="entry name" value="GGDEF"/>
    <property type="match status" value="1"/>
</dbReference>
<dbReference type="InterPro" id="IPR043128">
    <property type="entry name" value="Rev_trsase/Diguanyl_cyclase"/>
</dbReference>
<dbReference type="InterPro" id="IPR050469">
    <property type="entry name" value="Diguanylate_Cyclase"/>
</dbReference>
<keyword evidence="6" id="KW-1185">Reference proteome</keyword>
<evidence type="ECO:0000256" key="3">
    <source>
        <dbReference type="SAM" id="Coils"/>
    </source>
</evidence>
<evidence type="ECO:0000313" key="6">
    <source>
        <dbReference type="Proteomes" id="UP000199602"/>
    </source>
</evidence>
<dbReference type="CDD" id="cd01949">
    <property type="entry name" value="GGDEF"/>
    <property type="match status" value="1"/>
</dbReference>
<dbReference type="GO" id="GO:0052621">
    <property type="term" value="F:diguanylate cyclase activity"/>
    <property type="evidence" value="ECO:0007669"/>
    <property type="project" value="UniProtKB-EC"/>
</dbReference>
<dbReference type="InterPro" id="IPR029787">
    <property type="entry name" value="Nucleotide_cyclase"/>
</dbReference>
<dbReference type="InterPro" id="IPR000160">
    <property type="entry name" value="GGDEF_dom"/>
</dbReference>
<feature type="coiled-coil region" evidence="3">
    <location>
        <begin position="144"/>
        <end position="182"/>
    </location>
</feature>
<dbReference type="Gene3D" id="3.30.70.270">
    <property type="match status" value="1"/>
</dbReference>
<dbReference type="EC" id="2.7.7.65" evidence="1"/>
<name>A0A1H0B943_9BACT</name>
<keyword evidence="3" id="KW-0175">Coiled coil</keyword>
<dbReference type="STRING" id="206665.SAMN04488516_10285"/>
<evidence type="ECO:0000256" key="2">
    <source>
        <dbReference type="ARBA" id="ARBA00034247"/>
    </source>
</evidence>
<dbReference type="PROSITE" id="PS50887">
    <property type="entry name" value="GGDEF"/>
    <property type="match status" value="1"/>
</dbReference>
<feature type="domain" description="GGDEF" evidence="4">
    <location>
        <begin position="214"/>
        <end position="353"/>
    </location>
</feature>
<dbReference type="Proteomes" id="UP000199602">
    <property type="component" value="Unassembled WGS sequence"/>
</dbReference>
<gene>
    <name evidence="5" type="ORF">SAMN04488516_10285</name>
</gene>
<dbReference type="SMART" id="SM00267">
    <property type="entry name" value="GGDEF"/>
    <property type="match status" value="1"/>
</dbReference>